<dbReference type="Gene3D" id="3.30.450.20">
    <property type="entry name" value="PAS domain"/>
    <property type="match status" value="1"/>
</dbReference>
<dbReference type="EC" id="2.7.7.65" evidence="2"/>
<dbReference type="Proteomes" id="UP000078406">
    <property type="component" value="Unassembled WGS sequence"/>
</dbReference>
<dbReference type="PANTHER" id="PTHR45138:SF9">
    <property type="entry name" value="DIGUANYLATE CYCLASE DGCM-RELATED"/>
    <property type="match status" value="1"/>
</dbReference>
<feature type="domain" description="GGDEF" evidence="4">
    <location>
        <begin position="174"/>
        <end position="307"/>
    </location>
</feature>
<dbReference type="Gene3D" id="3.30.70.270">
    <property type="match status" value="1"/>
</dbReference>
<dbReference type="InterPro" id="IPR029787">
    <property type="entry name" value="Nucleotide_cyclase"/>
</dbReference>
<dbReference type="RefSeq" id="WP_054963460.1">
    <property type="nucleotide sequence ID" value="NZ_LLEI02000028.1"/>
</dbReference>
<name>A0A177Y0B2_9VIBR</name>
<comment type="catalytic activity">
    <reaction evidence="3">
        <text>2 GTP = 3',3'-c-di-GMP + 2 diphosphate</text>
        <dbReference type="Rhea" id="RHEA:24898"/>
        <dbReference type="ChEBI" id="CHEBI:33019"/>
        <dbReference type="ChEBI" id="CHEBI:37565"/>
        <dbReference type="ChEBI" id="CHEBI:58805"/>
        <dbReference type="EC" id="2.7.7.65"/>
    </reaction>
</comment>
<dbReference type="SMART" id="SM00267">
    <property type="entry name" value="GGDEF"/>
    <property type="match status" value="1"/>
</dbReference>
<dbReference type="Pfam" id="PF00990">
    <property type="entry name" value="GGDEF"/>
    <property type="match status" value="1"/>
</dbReference>
<protein>
    <recommendedName>
        <fullName evidence="2">diguanylate cyclase</fullName>
        <ecNumber evidence="2">2.7.7.65</ecNumber>
    </recommendedName>
</protein>
<evidence type="ECO:0000256" key="3">
    <source>
        <dbReference type="ARBA" id="ARBA00034247"/>
    </source>
</evidence>
<dbReference type="InterPro" id="IPR043128">
    <property type="entry name" value="Rev_trsase/Diguanyl_cyclase"/>
</dbReference>
<dbReference type="AlphaFoldDB" id="A0A177Y0B2"/>
<dbReference type="GO" id="GO:1902201">
    <property type="term" value="P:negative regulation of bacterial-type flagellum-dependent cell motility"/>
    <property type="evidence" value="ECO:0007669"/>
    <property type="project" value="TreeGrafter"/>
</dbReference>
<evidence type="ECO:0000313" key="5">
    <source>
        <dbReference type="EMBL" id="OAJ94288.1"/>
    </source>
</evidence>
<dbReference type="GO" id="GO:0043709">
    <property type="term" value="P:cell adhesion involved in single-species biofilm formation"/>
    <property type="evidence" value="ECO:0007669"/>
    <property type="project" value="TreeGrafter"/>
</dbReference>
<evidence type="ECO:0000313" key="6">
    <source>
        <dbReference type="Proteomes" id="UP000078406"/>
    </source>
</evidence>
<gene>
    <name evidence="5" type="ORF">APB76_10450</name>
</gene>
<evidence type="ECO:0000256" key="2">
    <source>
        <dbReference type="ARBA" id="ARBA00012528"/>
    </source>
</evidence>
<dbReference type="PANTHER" id="PTHR45138">
    <property type="entry name" value="REGULATORY COMPONENTS OF SENSORY TRANSDUCTION SYSTEM"/>
    <property type="match status" value="1"/>
</dbReference>
<dbReference type="SUPFAM" id="SSF55785">
    <property type="entry name" value="PYP-like sensor domain (PAS domain)"/>
    <property type="match status" value="1"/>
</dbReference>
<accession>A0A177Y0B2</accession>
<dbReference type="NCBIfam" id="TIGR00254">
    <property type="entry name" value="GGDEF"/>
    <property type="match status" value="1"/>
</dbReference>
<sequence>MADMQREEWLSLMLRELPDRLLIIDGHGLIVDSFGEATQTDPTATNNYLNRTFGDILPATVAESLEQHFKQVLATGQRKTLQYSMTPCQQLQLSIEELEAWNGLDERWFEASLKPITLASGAKYVLWQEKEITKAHLHEAELKKLAETDELTGILNRRAFMLRLEREFDSPTQQHLSCLMIDIDHFKEINDQVGHLSGDDVIVQVAQICQGLIRSSDYIGRLGGEEFGVVLSHTNAIQAYDIAERIRHSIETTPCQVDDHIILPTVSIGIAELNSHVSSVRELMVQADKAMYYSKQTGRNQVTLYYENLPDIKSTSELKANIRRAS</sequence>
<dbReference type="InterPro" id="IPR000160">
    <property type="entry name" value="GGDEF_dom"/>
</dbReference>
<proteinExistence type="predicted"/>
<dbReference type="GO" id="GO:0052621">
    <property type="term" value="F:diguanylate cyclase activity"/>
    <property type="evidence" value="ECO:0007669"/>
    <property type="project" value="UniProtKB-EC"/>
</dbReference>
<dbReference type="FunFam" id="3.30.70.270:FF:000001">
    <property type="entry name" value="Diguanylate cyclase domain protein"/>
    <property type="match status" value="1"/>
</dbReference>
<dbReference type="CDD" id="cd01949">
    <property type="entry name" value="GGDEF"/>
    <property type="match status" value="1"/>
</dbReference>
<evidence type="ECO:0000259" key="4">
    <source>
        <dbReference type="PROSITE" id="PS50887"/>
    </source>
</evidence>
<dbReference type="SUPFAM" id="SSF55073">
    <property type="entry name" value="Nucleotide cyclase"/>
    <property type="match status" value="1"/>
</dbReference>
<comment type="cofactor">
    <cofactor evidence="1">
        <name>Mg(2+)</name>
        <dbReference type="ChEBI" id="CHEBI:18420"/>
    </cofactor>
</comment>
<dbReference type="InterPro" id="IPR050469">
    <property type="entry name" value="Diguanylate_Cyclase"/>
</dbReference>
<dbReference type="InterPro" id="IPR035965">
    <property type="entry name" value="PAS-like_dom_sf"/>
</dbReference>
<reference evidence="5 6" key="1">
    <citation type="journal article" date="2016" name="Syst. Appl. Microbiol.">
        <title>Vibrio bivalvicida sp. nov., a novel larval pathogen for bivalve molluscs reared in a hatchery.</title>
        <authorList>
            <person name="Dubert J."/>
            <person name="Romalde J.L."/>
            <person name="Prado S."/>
            <person name="Barja J.L."/>
        </authorList>
    </citation>
    <scope>NUCLEOTIDE SEQUENCE [LARGE SCALE GENOMIC DNA]</scope>
    <source>
        <strain evidence="5 6">605</strain>
    </source>
</reference>
<dbReference type="EMBL" id="LLEI02000028">
    <property type="protein sequence ID" value="OAJ94288.1"/>
    <property type="molecule type" value="Genomic_DNA"/>
</dbReference>
<evidence type="ECO:0000256" key="1">
    <source>
        <dbReference type="ARBA" id="ARBA00001946"/>
    </source>
</evidence>
<dbReference type="PROSITE" id="PS50887">
    <property type="entry name" value="GGDEF"/>
    <property type="match status" value="1"/>
</dbReference>
<organism evidence="5 6">
    <name type="scientific">Vibrio bivalvicida</name>
    <dbReference type="NCBI Taxonomy" id="1276888"/>
    <lineage>
        <taxon>Bacteria</taxon>
        <taxon>Pseudomonadati</taxon>
        <taxon>Pseudomonadota</taxon>
        <taxon>Gammaproteobacteria</taxon>
        <taxon>Vibrionales</taxon>
        <taxon>Vibrionaceae</taxon>
        <taxon>Vibrio</taxon>
        <taxon>Vibrio oreintalis group</taxon>
    </lineage>
</organism>
<comment type="caution">
    <text evidence="5">The sequence shown here is derived from an EMBL/GenBank/DDBJ whole genome shotgun (WGS) entry which is preliminary data.</text>
</comment>
<dbReference type="GO" id="GO:0005886">
    <property type="term" value="C:plasma membrane"/>
    <property type="evidence" value="ECO:0007669"/>
    <property type="project" value="TreeGrafter"/>
</dbReference>